<organism evidence="2 3">
    <name type="scientific">Deinococcus hopiensis KR-140</name>
    <dbReference type="NCBI Taxonomy" id="695939"/>
    <lineage>
        <taxon>Bacteria</taxon>
        <taxon>Thermotogati</taxon>
        <taxon>Deinococcota</taxon>
        <taxon>Deinococci</taxon>
        <taxon>Deinococcales</taxon>
        <taxon>Deinococcaceae</taxon>
        <taxon>Deinococcus</taxon>
    </lineage>
</organism>
<dbReference type="EMBL" id="FWWU01000011">
    <property type="protein sequence ID" value="SMB97470.1"/>
    <property type="molecule type" value="Genomic_DNA"/>
</dbReference>
<evidence type="ECO:0000256" key="1">
    <source>
        <dbReference type="SAM" id="MobiDB-lite"/>
    </source>
</evidence>
<evidence type="ECO:0000313" key="2">
    <source>
        <dbReference type="EMBL" id="SMB97470.1"/>
    </source>
</evidence>
<reference evidence="2 3" key="1">
    <citation type="submission" date="2017-04" db="EMBL/GenBank/DDBJ databases">
        <authorList>
            <person name="Afonso C.L."/>
            <person name="Miller P.J."/>
            <person name="Scott M.A."/>
            <person name="Spackman E."/>
            <person name="Goraichik I."/>
            <person name="Dimitrov K.M."/>
            <person name="Suarez D.L."/>
            <person name="Swayne D.E."/>
        </authorList>
    </citation>
    <scope>NUCLEOTIDE SEQUENCE [LARGE SCALE GENOMIC DNA]</scope>
    <source>
        <strain evidence="2 3">KR-140</strain>
    </source>
</reference>
<feature type="region of interest" description="Disordered" evidence="1">
    <location>
        <begin position="1"/>
        <end position="46"/>
    </location>
</feature>
<gene>
    <name evidence="2" type="ORF">SAMN00790413_05976</name>
</gene>
<name>A0A1W1VW46_9DEIO</name>
<dbReference type="AlphaFoldDB" id="A0A1W1VW46"/>
<proteinExistence type="predicted"/>
<dbReference type="Proteomes" id="UP000192582">
    <property type="component" value="Unassembled WGS sequence"/>
</dbReference>
<sequence>MLKSDRDQQHPVAPSNGQSRAESLSGRPFETSNGGKFAPGDEASGQLDKAEIEVLPLLPARLEATETVEPTVTHLNHRPPRWVPLWITRSRNGLSGRRCLGDVRDQTLIHGQLTTRRRVVPTVQQETALFLLYRSSNDDSIGGPAEHRAVMLIGTQPGVLHSPPSLAQWGFCYREKR</sequence>
<protein>
    <submittedName>
        <fullName evidence="2">Uncharacterized protein</fullName>
    </submittedName>
</protein>
<accession>A0A1W1VW46</accession>
<keyword evidence="3" id="KW-1185">Reference proteome</keyword>
<evidence type="ECO:0000313" key="3">
    <source>
        <dbReference type="Proteomes" id="UP000192582"/>
    </source>
</evidence>